<feature type="compositionally biased region" description="Basic and acidic residues" evidence="1">
    <location>
        <begin position="237"/>
        <end position="258"/>
    </location>
</feature>
<dbReference type="InterPro" id="IPR050923">
    <property type="entry name" value="Cell_Proc_Reg/RNA_Proc"/>
</dbReference>
<feature type="region of interest" description="Disordered" evidence="1">
    <location>
        <begin position="199"/>
        <end position="258"/>
    </location>
</feature>
<dbReference type="Gene3D" id="2.60.200.20">
    <property type="match status" value="1"/>
</dbReference>
<reference evidence="3 4" key="1">
    <citation type="submission" date="2024-03" db="EMBL/GenBank/DDBJ databases">
        <title>The Acrasis kona genome and developmental transcriptomes reveal deep origins of eukaryotic multicellular pathways.</title>
        <authorList>
            <person name="Sheikh S."/>
            <person name="Fu C.-J."/>
            <person name="Brown M.W."/>
            <person name="Baldauf S.L."/>
        </authorList>
    </citation>
    <scope>NUCLEOTIDE SEQUENCE [LARGE SCALE GENOMIC DNA]</scope>
    <source>
        <strain evidence="3 4">ATCC MYA-3509</strain>
    </source>
</reference>
<evidence type="ECO:0000313" key="3">
    <source>
        <dbReference type="EMBL" id="KAL0484986.1"/>
    </source>
</evidence>
<evidence type="ECO:0000259" key="2">
    <source>
        <dbReference type="PROSITE" id="PS50006"/>
    </source>
</evidence>
<gene>
    <name evidence="3" type="ORF">AKO1_003789</name>
</gene>
<dbReference type="Pfam" id="PF00498">
    <property type="entry name" value="FHA"/>
    <property type="match status" value="1"/>
</dbReference>
<dbReference type="EMBL" id="JAOPGA020001095">
    <property type="protein sequence ID" value="KAL0484986.1"/>
    <property type="molecule type" value="Genomic_DNA"/>
</dbReference>
<dbReference type="PROSITE" id="PS50006">
    <property type="entry name" value="FHA_DOMAIN"/>
    <property type="match status" value="1"/>
</dbReference>
<feature type="compositionally biased region" description="Basic and acidic residues" evidence="1">
    <location>
        <begin position="199"/>
        <end position="230"/>
    </location>
</feature>
<proteinExistence type="predicted"/>
<accession>A0AAW2Z8E8</accession>
<comment type="caution">
    <text evidence="3">The sequence shown here is derived from an EMBL/GenBank/DDBJ whole genome shotgun (WGS) entry which is preliminary data.</text>
</comment>
<dbReference type="InterPro" id="IPR000253">
    <property type="entry name" value="FHA_dom"/>
</dbReference>
<dbReference type="AlphaFoldDB" id="A0AAW2Z8E8"/>
<dbReference type="InterPro" id="IPR008984">
    <property type="entry name" value="SMAD_FHA_dom_sf"/>
</dbReference>
<sequence>MFGGVDLEGRLRKKDEEERIKNEKLRRERLSTDSRGVAFSATKSTYDAHLYGSTERVIEDQYEPTSILNKNEFKGFKNLADVKKLNDDEEDESENWRKAVKDRYGAPQKFLNETAEIIGKEAEDPFASTRTSRIADREDSYRARWRKRQLSPERFDPFSKKKLTDAERSTKRTYAEAYLETKLDREKQNLIFELQKKEKERVRKEELEKKYGRPVKKEEEQEIRNEDRRGGRGGGSGRKEVWGNPEQEARDQDKTKGEDIIKELPNFEPSGKLAEQSLKMENTGVVLKWTEPVEARPPPSKPVWRVYISKDGQDVTDQKNPVLLNKVSFRFGRDRNAVDIPTDHPSCSKQHAAIVFRSVLANPNDKRILAYNQVADLTIKPYLIDFASTNGTFLNGARVDDSRYYQIKQFDLVRFGNSTREYMFLNDEASEEQLSNIN</sequence>
<dbReference type="PANTHER" id="PTHR23308">
    <property type="entry name" value="NUCLEAR INHIBITOR OF PROTEIN PHOSPHATASE-1"/>
    <property type="match status" value="1"/>
</dbReference>
<protein>
    <submittedName>
        <fullName evidence="3">FHA domain-containing protein</fullName>
    </submittedName>
</protein>
<evidence type="ECO:0000256" key="1">
    <source>
        <dbReference type="SAM" id="MobiDB-lite"/>
    </source>
</evidence>
<evidence type="ECO:0000313" key="4">
    <source>
        <dbReference type="Proteomes" id="UP001431209"/>
    </source>
</evidence>
<name>A0AAW2Z8E8_9EUKA</name>
<feature type="domain" description="FHA" evidence="2">
    <location>
        <begin position="329"/>
        <end position="399"/>
    </location>
</feature>
<keyword evidence="4" id="KW-1185">Reference proteome</keyword>
<organism evidence="3 4">
    <name type="scientific">Acrasis kona</name>
    <dbReference type="NCBI Taxonomy" id="1008807"/>
    <lineage>
        <taxon>Eukaryota</taxon>
        <taxon>Discoba</taxon>
        <taxon>Heterolobosea</taxon>
        <taxon>Tetramitia</taxon>
        <taxon>Eutetramitia</taxon>
        <taxon>Acrasidae</taxon>
        <taxon>Acrasis</taxon>
    </lineage>
</organism>
<dbReference type="SUPFAM" id="SSF49879">
    <property type="entry name" value="SMAD/FHA domain"/>
    <property type="match status" value="1"/>
</dbReference>
<dbReference type="Proteomes" id="UP001431209">
    <property type="component" value="Unassembled WGS sequence"/>
</dbReference>
<dbReference type="SMART" id="SM00240">
    <property type="entry name" value="FHA"/>
    <property type="match status" value="1"/>
</dbReference>